<evidence type="ECO:0000256" key="1">
    <source>
        <dbReference type="SAM" id="MobiDB-lite"/>
    </source>
</evidence>
<dbReference type="EMBL" id="CAJVPY010011262">
    <property type="protein sequence ID" value="CAG8725536.1"/>
    <property type="molecule type" value="Genomic_DNA"/>
</dbReference>
<feature type="non-terminal residue" evidence="2">
    <location>
        <position position="1"/>
    </location>
</feature>
<sequence length="102" mass="11377">QPIRQLFTKHRPEVKIIYHQVPFGSLICISENEKTQINKNPLCNMIIINPPPSHDDSPSSPPSHDDSLLHNVIIIDLTDDLPPSPPLHEDSPLSHDDSPPSP</sequence>
<feature type="compositionally biased region" description="Basic and acidic residues" evidence="1">
    <location>
        <begin position="87"/>
        <end position="102"/>
    </location>
</feature>
<proteinExistence type="predicted"/>
<accession>A0A9N9NET1</accession>
<name>A0A9N9NET1_9GLOM</name>
<protein>
    <submittedName>
        <fullName evidence="2">19850_t:CDS:1</fullName>
    </submittedName>
</protein>
<comment type="caution">
    <text evidence="2">The sequence shown here is derived from an EMBL/GenBank/DDBJ whole genome shotgun (WGS) entry which is preliminary data.</text>
</comment>
<gene>
    <name evidence="2" type="ORF">DERYTH_LOCUS14683</name>
</gene>
<evidence type="ECO:0000313" key="2">
    <source>
        <dbReference type="EMBL" id="CAG8725536.1"/>
    </source>
</evidence>
<evidence type="ECO:0000313" key="3">
    <source>
        <dbReference type="Proteomes" id="UP000789405"/>
    </source>
</evidence>
<dbReference type="Proteomes" id="UP000789405">
    <property type="component" value="Unassembled WGS sequence"/>
</dbReference>
<dbReference type="AlphaFoldDB" id="A0A9N9NET1"/>
<feature type="region of interest" description="Disordered" evidence="1">
    <location>
        <begin position="48"/>
        <end position="102"/>
    </location>
</feature>
<reference evidence="2" key="1">
    <citation type="submission" date="2021-06" db="EMBL/GenBank/DDBJ databases">
        <authorList>
            <person name="Kallberg Y."/>
            <person name="Tangrot J."/>
            <person name="Rosling A."/>
        </authorList>
    </citation>
    <scope>NUCLEOTIDE SEQUENCE</scope>
    <source>
        <strain evidence="2">MA453B</strain>
    </source>
</reference>
<feature type="compositionally biased region" description="Basic and acidic residues" evidence="1">
    <location>
        <begin position="53"/>
        <end position="68"/>
    </location>
</feature>
<organism evidence="2 3">
    <name type="scientific">Dentiscutata erythropus</name>
    <dbReference type="NCBI Taxonomy" id="1348616"/>
    <lineage>
        <taxon>Eukaryota</taxon>
        <taxon>Fungi</taxon>
        <taxon>Fungi incertae sedis</taxon>
        <taxon>Mucoromycota</taxon>
        <taxon>Glomeromycotina</taxon>
        <taxon>Glomeromycetes</taxon>
        <taxon>Diversisporales</taxon>
        <taxon>Gigasporaceae</taxon>
        <taxon>Dentiscutata</taxon>
    </lineage>
</organism>
<keyword evidence="3" id="KW-1185">Reference proteome</keyword>